<comment type="caution">
    <text evidence="2">The sequence shown here is derived from an EMBL/GenBank/DDBJ whole genome shotgun (WGS) entry which is preliminary data.</text>
</comment>
<feature type="domain" description="LysM" evidence="1">
    <location>
        <begin position="238"/>
        <end position="281"/>
    </location>
</feature>
<evidence type="ECO:0000313" key="2">
    <source>
        <dbReference type="EMBL" id="KKR99017.1"/>
    </source>
</evidence>
<name>A0A0G0YFA4_9BACT</name>
<evidence type="ECO:0000259" key="1">
    <source>
        <dbReference type="PROSITE" id="PS51782"/>
    </source>
</evidence>
<dbReference type="SUPFAM" id="SSF54106">
    <property type="entry name" value="LysM domain"/>
    <property type="match status" value="2"/>
</dbReference>
<dbReference type="CDD" id="cd00118">
    <property type="entry name" value="LysM"/>
    <property type="match status" value="2"/>
</dbReference>
<dbReference type="STRING" id="1619048.UU49_C0012G0007"/>
<accession>A0A0G0YFA4</accession>
<dbReference type="PROSITE" id="PS51782">
    <property type="entry name" value="LYSM"/>
    <property type="match status" value="2"/>
</dbReference>
<dbReference type="GO" id="GO:0004222">
    <property type="term" value="F:metalloendopeptidase activity"/>
    <property type="evidence" value="ECO:0007669"/>
    <property type="project" value="TreeGrafter"/>
</dbReference>
<organism evidence="2 3">
    <name type="scientific">Candidatus Magasanikbacteria bacterium GW2011_GWC2_41_17</name>
    <dbReference type="NCBI Taxonomy" id="1619048"/>
    <lineage>
        <taxon>Bacteria</taxon>
        <taxon>Candidatus Magasanikiibacteriota</taxon>
    </lineage>
</organism>
<dbReference type="Proteomes" id="UP000034108">
    <property type="component" value="Unassembled WGS sequence"/>
</dbReference>
<dbReference type="InterPro" id="IPR018392">
    <property type="entry name" value="LysM"/>
</dbReference>
<dbReference type="Pfam" id="PF01551">
    <property type="entry name" value="Peptidase_M23"/>
    <property type="match status" value="1"/>
</dbReference>
<gene>
    <name evidence="2" type="ORF">UU49_C0012G0007</name>
</gene>
<proteinExistence type="predicted"/>
<dbReference type="InterPro" id="IPR016047">
    <property type="entry name" value="M23ase_b-sheet_dom"/>
</dbReference>
<protein>
    <submittedName>
        <fullName evidence="2">Peptidase M23 family protein</fullName>
    </submittedName>
</protein>
<evidence type="ECO:0000313" key="3">
    <source>
        <dbReference type="Proteomes" id="UP000034108"/>
    </source>
</evidence>
<dbReference type="Gene3D" id="2.70.70.10">
    <property type="entry name" value="Glucose Permease (Domain IIA)"/>
    <property type="match status" value="1"/>
</dbReference>
<sequence length="428" mass="47039">MSKFSLKFTLIFVNWLMRIKRALTFLFFVPGQYLEGLGRGLARFFFFPIYKIILSFKHWLEKIIESILGRRQILFVLSLFVALILSSGETKALSDNKYLGGRYSLLFTYLGPTEDEDAEIFEEVTNLDMPSSNTPAWDQGSLSVVAPGSESPDFVPTETTGLTSNDAALIAPTIIPGAEFGVGRFKIVKYVVQPGDTIGSMSQKFQINIETILIENKLTLRSILQPGDSLSILPINGVSHKVKKGDSIKKIAALYKAEAQKIIDFNHLTEDELPIGEVLVVPEGKRIIVPTAPASQIAGNRPPALKVSGLGMLWPTVGRRITQYFTWRHTGIDVGISTGTSVYAALDGVVETSGWNRGGYGYQVVLRHSNGLKTRYAHNSKLYVSVGQEVSKGDVIALSGNTGRSTGPHLHFEVIVGGVRVNPFLYVK</sequence>
<feature type="domain" description="LysM" evidence="1">
    <location>
        <begin position="188"/>
        <end position="232"/>
    </location>
</feature>
<reference evidence="2 3" key="1">
    <citation type="journal article" date="2015" name="Nature">
        <title>rRNA introns, odd ribosomes, and small enigmatic genomes across a large radiation of phyla.</title>
        <authorList>
            <person name="Brown C.T."/>
            <person name="Hug L.A."/>
            <person name="Thomas B.C."/>
            <person name="Sharon I."/>
            <person name="Castelle C.J."/>
            <person name="Singh A."/>
            <person name="Wilkins M.J."/>
            <person name="Williams K.H."/>
            <person name="Banfield J.F."/>
        </authorList>
    </citation>
    <scope>NUCLEOTIDE SEQUENCE [LARGE SCALE GENOMIC DNA]</scope>
</reference>
<dbReference type="InterPro" id="IPR036779">
    <property type="entry name" value="LysM_dom_sf"/>
</dbReference>
<dbReference type="SMART" id="SM00257">
    <property type="entry name" value="LysM"/>
    <property type="match status" value="2"/>
</dbReference>
<dbReference type="SUPFAM" id="SSF51261">
    <property type="entry name" value="Duplicated hybrid motif"/>
    <property type="match status" value="1"/>
</dbReference>
<dbReference type="InterPro" id="IPR050570">
    <property type="entry name" value="Cell_wall_metabolism_enzyme"/>
</dbReference>
<dbReference type="EMBL" id="LCAV01000012">
    <property type="protein sequence ID" value="KKR99017.1"/>
    <property type="molecule type" value="Genomic_DNA"/>
</dbReference>
<dbReference type="Gene3D" id="3.10.350.10">
    <property type="entry name" value="LysM domain"/>
    <property type="match status" value="2"/>
</dbReference>
<dbReference type="AlphaFoldDB" id="A0A0G0YFA4"/>
<dbReference type="PANTHER" id="PTHR21666">
    <property type="entry name" value="PEPTIDASE-RELATED"/>
    <property type="match status" value="1"/>
</dbReference>
<dbReference type="Pfam" id="PF01476">
    <property type="entry name" value="LysM"/>
    <property type="match status" value="2"/>
</dbReference>
<dbReference type="CDD" id="cd12797">
    <property type="entry name" value="M23_peptidase"/>
    <property type="match status" value="1"/>
</dbReference>
<dbReference type="InterPro" id="IPR011055">
    <property type="entry name" value="Dup_hybrid_motif"/>
</dbReference>
<dbReference type="PANTHER" id="PTHR21666:SF270">
    <property type="entry name" value="MUREIN HYDROLASE ACTIVATOR ENVC"/>
    <property type="match status" value="1"/>
</dbReference>